<dbReference type="InParanoid" id="D8M7E9"/>
<organism evidence="5">
    <name type="scientific">Blastocystis hominis</name>
    <dbReference type="NCBI Taxonomy" id="12968"/>
    <lineage>
        <taxon>Eukaryota</taxon>
        <taxon>Sar</taxon>
        <taxon>Stramenopiles</taxon>
        <taxon>Bigyra</taxon>
        <taxon>Opalozoa</taxon>
        <taxon>Opalinata</taxon>
        <taxon>Blastocystidae</taxon>
        <taxon>Blastocystis</taxon>
    </lineage>
</organism>
<dbReference type="OrthoDB" id="10258478at2759"/>
<dbReference type="Gene3D" id="3.30.720.90">
    <property type="match status" value="1"/>
</dbReference>
<dbReference type="PANTHER" id="PTHR10965">
    <property type="entry name" value="60S RIBOSOMAL PROTEIN L38"/>
    <property type="match status" value="1"/>
</dbReference>
<dbReference type="GO" id="GO:0006412">
    <property type="term" value="P:translation"/>
    <property type="evidence" value="ECO:0007669"/>
    <property type="project" value="InterPro"/>
</dbReference>
<dbReference type="AlphaFoldDB" id="D8M7E9"/>
<evidence type="ECO:0000256" key="2">
    <source>
        <dbReference type="ARBA" id="ARBA00022980"/>
    </source>
</evidence>
<dbReference type="InterPro" id="IPR002675">
    <property type="entry name" value="Ribosomal_eL38"/>
</dbReference>
<evidence type="ECO:0000256" key="4">
    <source>
        <dbReference type="RuleBase" id="RU003445"/>
    </source>
</evidence>
<evidence type="ECO:0000256" key="3">
    <source>
        <dbReference type="ARBA" id="ARBA00023274"/>
    </source>
</evidence>
<dbReference type="RefSeq" id="XP_012898036.1">
    <property type="nucleotide sequence ID" value="XM_013042582.1"/>
</dbReference>
<dbReference type="FunCoup" id="D8M7E9">
    <property type="interactions" value="513"/>
</dbReference>
<proteinExistence type="inferred from homology"/>
<keyword evidence="3 4" id="KW-0687">Ribonucleoprotein</keyword>
<dbReference type="GO" id="GO:0022625">
    <property type="term" value="C:cytosolic large ribosomal subunit"/>
    <property type="evidence" value="ECO:0007669"/>
    <property type="project" value="TreeGrafter"/>
</dbReference>
<dbReference type="FunFam" id="3.30.720.90:FF:000001">
    <property type="entry name" value="60S ribosomal protein L38"/>
    <property type="match status" value="1"/>
</dbReference>
<evidence type="ECO:0000256" key="1">
    <source>
        <dbReference type="ARBA" id="ARBA00007803"/>
    </source>
</evidence>
<dbReference type="OMA" id="RCHRFIY"/>
<keyword evidence="6" id="KW-1185">Reference proteome</keyword>
<dbReference type="GO" id="GO:0022618">
    <property type="term" value="P:protein-RNA complex assembly"/>
    <property type="evidence" value="ECO:0007669"/>
    <property type="project" value="TreeGrafter"/>
</dbReference>
<comment type="similarity">
    <text evidence="1 4">Belongs to the eukaryotic ribosomal protein eL38 family.</text>
</comment>
<dbReference type="InterPro" id="IPR038464">
    <property type="entry name" value="Ribosomal_eL38_sf"/>
</dbReference>
<evidence type="ECO:0008006" key="7">
    <source>
        <dbReference type="Google" id="ProtNLM"/>
    </source>
</evidence>
<dbReference type="Pfam" id="PF01781">
    <property type="entry name" value="Ribosomal_L38e"/>
    <property type="match status" value="1"/>
</dbReference>
<evidence type="ECO:0000313" key="6">
    <source>
        <dbReference type="Proteomes" id="UP000008312"/>
    </source>
</evidence>
<dbReference type="GeneID" id="24923280"/>
<protein>
    <recommendedName>
        <fullName evidence="7">Ribosomal protein L38e</fullName>
    </recommendedName>
</protein>
<dbReference type="Proteomes" id="UP000008312">
    <property type="component" value="Unassembled WGS sequence"/>
</dbReference>
<dbReference type="EMBL" id="FN668672">
    <property type="protein sequence ID" value="CBK23988.2"/>
    <property type="molecule type" value="Genomic_DNA"/>
</dbReference>
<gene>
    <name evidence="5" type="ORF">GSBLH_T00007156001</name>
</gene>
<sequence>MGPKQIKDVRDFIAVARRKDARQIKIKKGTAGETKFKVRCSKYLYTLIVKEQAKADKLRKTLPPGITVINIDN</sequence>
<name>D8M7E9_BLAHO</name>
<dbReference type="PANTHER" id="PTHR10965:SF0">
    <property type="entry name" value="LARGE RIBOSOMAL SUBUNIT PROTEIN EL38"/>
    <property type="match status" value="1"/>
</dbReference>
<dbReference type="GO" id="GO:0003735">
    <property type="term" value="F:structural constituent of ribosome"/>
    <property type="evidence" value="ECO:0007669"/>
    <property type="project" value="InterPro"/>
</dbReference>
<reference evidence="5" key="1">
    <citation type="submission" date="2010-02" db="EMBL/GenBank/DDBJ databases">
        <title>Sequencing and annotation of the Blastocystis hominis genome.</title>
        <authorList>
            <person name="Wincker P."/>
        </authorList>
    </citation>
    <scope>NUCLEOTIDE SEQUENCE</scope>
    <source>
        <strain evidence="5">Singapore isolate B</strain>
    </source>
</reference>
<accession>D8M7E9</accession>
<evidence type="ECO:0000313" key="5">
    <source>
        <dbReference type="EMBL" id="CBK23988.2"/>
    </source>
</evidence>
<keyword evidence="2 4" id="KW-0689">Ribosomal protein</keyword>